<evidence type="ECO:0000313" key="2">
    <source>
        <dbReference type="EMBL" id="SPH22594.1"/>
    </source>
</evidence>
<name>A0A2R8BHJ1_9RHOB</name>
<dbReference type="AlphaFoldDB" id="A0A2R8BHJ1"/>
<feature type="domain" description="Stress-response A/B barrel" evidence="1">
    <location>
        <begin position="2"/>
        <end position="99"/>
    </location>
</feature>
<accession>A0A2R8BHJ1</accession>
<dbReference type="Proteomes" id="UP000244880">
    <property type="component" value="Unassembled WGS sequence"/>
</dbReference>
<dbReference type="RefSeq" id="WP_245926073.1">
    <property type="nucleotide sequence ID" value="NZ_OMOR01000001.1"/>
</dbReference>
<proteinExistence type="predicted"/>
<reference evidence="2 3" key="1">
    <citation type="submission" date="2018-03" db="EMBL/GenBank/DDBJ databases">
        <authorList>
            <person name="Keele B.F."/>
        </authorList>
    </citation>
    <scope>NUCLEOTIDE SEQUENCE [LARGE SCALE GENOMIC DNA]</scope>
    <source>
        <strain evidence="2 3">CECT 8599</strain>
    </source>
</reference>
<dbReference type="Gene3D" id="3.30.70.100">
    <property type="match status" value="1"/>
</dbReference>
<evidence type="ECO:0000259" key="1">
    <source>
        <dbReference type="PROSITE" id="PS51502"/>
    </source>
</evidence>
<gene>
    <name evidence="2" type="ORF">ASD8599_03337</name>
</gene>
<dbReference type="SMART" id="SM00886">
    <property type="entry name" value="Dabb"/>
    <property type="match status" value="1"/>
</dbReference>
<keyword evidence="3" id="KW-1185">Reference proteome</keyword>
<evidence type="ECO:0000313" key="3">
    <source>
        <dbReference type="Proteomes" id="UP000244880"/>
    </source>
</evidence>
<organism evidence="2 3">
    <name type="scientific">Ascidiaceihabitans donghaensis</name>
    <dbReference type="NCBI Taxonomy" id="1510460"/>
    <lineage>
        <taxon>Bacteria</taxon>
        <taxon>Pseudomonadati</taxon>
        <taxon>Pseudomonadota</taxon>
        <taxon>Alphaproteobacteria</taxon>
        <taxon>Rhodobacterales</taxon>
        <taxon>Paracoccaceae</taxon>
        <taxon>Ascidiaceihabitans</taxon>
    </lineage>
</organism>
<dbReference type="PROSITE" id="PS51502">
    <property type="entry name" value="S_R_A_B_BARREL"/>
    <property type="match status" value="1"/>
</dbReference>
<protein>
    <recommendedName>
        <fullName evidence="1">Stress-response A/B barrel domain-containing protein</fullName>
    </recommendedName>
</protein>
<sequence length="103" mass="11066">MIRHCVMLDVPSAAIKDLEVALRDLETLTRTLPGISGFVAGPNRDFEDKTPGYSYGFTLDAKDAAALQSYADDPAHQAIGRRLVALCPKGGDGILVYDLETAN</sequence>
<dbReference type="InterPro" id="IPR013097">
    <property type="entry name" value="Dabb"/>
</dbReference>
<dbReference type="SUPFAM" id="SSF54909">
    <property type="entry name" value="Dimeric alpha+beta barrel"/>
    <property type="match status" value="1"/>
</dbReference>
<dbReference type="EMBL" id="OMOR01000001">
    <property type="protein sequence ID" value="SPH22594.1"/>
    <property type="molecule type" value="Genomic_DNA"/>
</dbReference>
<dbReference type="Pfam" id="PF07876">
    <property type="entry name" value="Dabb"/>
    <property type="match status" value="1"/>
</dbReference>
<dbReference type="InterPro" id="IPR011008">
    <property type="entry name" value="Dimeric_a/b-barrel"/>
</dbReference>